<protein>
    <submittedName>
        <fullName evidence="10">Transporter YdgF</fullName>
    </submittedName>
</protein>
<keyword evidence="11" id="KW-1185">Reference proteome</keyword>
<feature type="transmembrane region" description="Helical" evidence="8">
    <location>
        <begin position="333"/>
        <end position="351"/>
    </location>
</feature>
<accession>A0ABQ4K3Z7</accession>
<keyword evidence="6 8" id="KW-1133">Transmembrane helix</keyword>
<feature type="transmembrane region" description="Helical" evidence="8">
    <location>
        <begin position="15"/>
        <end position="32"/>
    </location>
</feature>
<dbReference type="InterPro" id="IPR004840">
    <property type="entry name" value="Amino_acid_permease_CS"/>
</dbReference>
<evidence type="ECO:0000256" key="3">
    <source>
        <dbReference type="ARBA" id="ARBA00022475"/>
    </source>
</evidence>
<dbReference type="InterPro" id="IPR004841">
    <property type="entry name" value="AA-permease/SLC12A_dom"/>
</dbReference>
<feature type="transmembrane region" description="Helical" evidence="8">
    <location>
        <begin position="156"/>
        <end position="175"/>
    </location>
</feature>
<evidence type="ECO:0000313" key="10">
    <source>
        <dbReference type="EMBL" id="GIN20467.1"/>
    </source>
</evidence>
<proteinExistence type="predicted"/>
<comment type="subcellular location">
    <subcellularLocation>
        <location evidence="1">Cell membrane</location>
        <topology evidence="1">Multi-pass membrane protein</topology>
    </subcellularLocation>
</comment>
<comment type="caution">
    <text evidence="10">The sequence shown here is derived from an EMBL/GenBank/DDBJ whole genome shotgun (WGS) entry which is preliminary data.</text>
</comment>
<name>A0ABQ4K3Z7_9BACI</name>
<sequence>MQQEDLSRGLKNRHVQLIAIGGAIGTGLFLGAGKSIHLAGPSILFAYLITGAIGFLIMRSLGEILLSDLSYHSFVDFVKDYFGDTAGFITGWTYWFCWVTIAMADLTAVGIYIQYWFPAVPQWVPGLITLMLLLLINLATVKLFGELEFWFAIIKVVAILALIVIGTIMILKGFSTNAGPSSFTNLWRHGGMFPNGMTGFVLSFQMVMFAFAGIELVGLTAGETEDPERVIPRAINNIPIRIIIFYVGALVVIMSIYPWTAVRPDESPFVQVFAAVGITAAAGIINFVVLTSAASACNSGVFSTSRMMYSLAKNRQAPQTLTKLTSHKVPSNALFFSAVAILISVVLNYTIPEGVFTLVTSVSTFCFIFIWGITVLAHLKYRKTRPELAKASKFKMPLFPFANYLILTFFAFILVVLALGKDTRVALFVTPLWFILLFVIYKIQAAKMKAEGQEK</sequence>
<dbReference type="RefSeq" id="WP_249412687.1">
    <property type="nucleotide sequence ID" value="NZ_BOQT01000004.1"/>
</dbReference>
<evidence type="ECO:0000256" key="5">
    <source>
        <dbReference type="ARBA" id="ARBA00022970"/>
    </source>
</evidence>
<evidence type="ECO:0000259" key="9">
    <source>
        <dbReference type="Pfam" id="PF00324"/>
    </source>
</evidence>
<feature type="transmembrane region" description="Helical" evidence="8">
    <location>
        <begin position="272"/>
        <end position="297"/>
    </location>
</feature>
<keyword evidence="4 8" id="KW-0812">Transmembrane</keyword>
<keyword evidence="2" id="KW-0813">Transport</keyword>
<feature type="transmembrane region" description="Helical" evidence="8">
    <location>
        <begin position="195"/>
        <end position="217"/>
    </location>
</feature>
<dbReference type="PIRSF" id="PIRSF006060">
    <property type="entry name" value="AA_transporter"/>
    <property type="match status" value="1"/>
</dbReference>
<dbReference type="Proteomes" id="UP000680279">
    <property type="component" value="Unassembled WGS sequence"/>
</dbReference>
<organism evidence="10 11">
    <name type="scientific">Siminovitchia fordii</name>
    <dbReference type="NCBI Taxonomy" id="254759"/>
    <lineage>
        <taxon>Bacteria</taxon>
        <taxon>Bacillati</taxon>
        <taxon>Bacillota</taxon>
        <taxon>Bacilli</taxon>
        <taxon>Bacillales</taxon>
        <taxon>Bacillaceae</taxon>
        <taxon>Siminovitchia</taxon>
    </lineage>
</organism>
<feature type="transmembrane region" description="Helical" evidence="8">
    <location>
        <begin position="38"/>
        <end position="58"/>
    </location>
</feature>
<feature type="domain" description="Amino acid permease/ SLC12A" evidence="9">
    <location>
        <begin position="14"/>
        <end position="449"/>
    </location>
</feature>
<evidence type="ECO:0000256" key="4">
    <source>
        <dbReference type="ARBA" id="ARBA00022692"/>
    </source>
</evidence>
<evidence type="ECO:0000256" key="2">
    <source>
        <dbReference type="ARBA" id="ARBA00022448"/>
    </source>
</evidence>
<feature type="transmembrane region" description="Helical" evidence="8">
    <location>
        <begin position="123"/>
        <end position="144"/>
    </location>
</feature>
<keyword evidence="3" id="KW-1003">Cell membrane</keyword>
<keyword evidence="5" id="KW-0029">Amino-acid transport</keyword>
<evidence type="ECO:0000256" key="7">
    <source>
        <dbReference type="ARBA" id="ARBA00023136"/>
    </source>
</evidence>
<keyword evidence="7 8" id="KW-0472">Membrane</keyword>
<feature type="transmembrane region" description="Helical" evidence="8">
    <location>
        <begin position="357"/>
        <end position="377"/>
    </location>
</feature>
<evidence type="ECO:0000313" key="11">
    <source>
        <dbReference type="Proteomes" id="UP000680279"/>
    </source>
</evidence>
<feature type="transmembrane region" description="Helical" evidence="8">
    <location>
        <begin position="398"/>
        <end position="419"/>
    </location>
</feature>
<feature type="transmembrane region" description="Helical" evidence="8">
    <location>
        <begin position="425"/>
        <end position="443"/>
    </location>
</feature>
<dbReference type="PROSITE" id="PS00218">
    <property type="entry name" value="AMINO_ACID_PERMEASE_1"/>
    <property type="match status" value="1"/>
</dbReference>
<dbReference type="PANTHER" id="PTHR43495:SF2">
    <property type="entry name" value="D-SERINE_D-ALANINE_GLYCINE TRANSPORTER"/>
    <property type="match status" value="1"/>
</dbReference>
<dbReference type="Pfam" id="PF00324">
    <property type="entry name" value="AA_permease"/>
    <property type="match status" value="1"/>
</dbReference>
<evidence type="ECO:0000256" key="6">
    <source>
        <dbReference type="ARBA" id="ARBA00022989"/>
    </source>
</evidence>
<feature type="transmembrane region" description="Helical" evidence="8">
    <location>
        <begin position="95"/>
        <end position="117"/>
    </location>
</feature>
<evidence type="ECO:0000256" key="1">
    <source>
        <dbReference type="ARBA" id="ARBA00004651"/>
    </source>
</evidence>
<gene>
    <name evidence="10" type="primary">ydgF</name>
    <name evidence="10" type="ORF">J1TS3_16010</name>
</gene>
<dbReference type="EMBL" id="BOQT01000004">
    <property type="protein sequence ID" value="GIN20467.1"/>
    <property type="molecule type" value="Genomic_DNA"/>
</dbReference>
<reference evidence="10 11" key="1">
    <citation type="submission" date="2021-03" db="EMBL/GenBank/DDBJ databases">
        <title>Antimicrobial resistance genes in bacteria isolated from Japanese honey, and their potential for conferring macrolide and lincosamide resistance in the American foulbrood pathogen Paenibacillus larvae.</title>
        <authorList>
            <person name="Okamoto M."/>
            <person name="Kumagai M."/>
            <person name="Kanamori H."/>
            <person name="Takamatsu D."/>
        </authorList>
    </citation>
    <scope>NUCLEOTIDE SEQUENCE [LARGE SCALE GENOMIC DNA]</scope>
    <source>
        <strain evidence="10 11">J1TS3</strain>
    </source>
</reference>
<evidence type="ECO:0000256" key="8">
    <source>
        <dbReference type="SAM" id="Phobius"/>
    </source>
</evidence>
<dbReference type="PANTHER" id="PTHR43495">
    <property type="entry name" value="GABA PERMEASE"/>
    <property type="match status" value="1"/>
</dbReference>
<feature type="transmembrane region" description="Helical" evidence="8">
    <location>
        <begin position="238"/>
        <end position="260"/>
    </location>
</feature>
<dbReference type="Gene3D" id="1.20.1740.10">
    <property type="entry name" value="Amino acid/polyamine transporter I"/>
    <property type="match status" value="1"/>
</dbReference>